<reference evidence="2" key="1">
    <citation type="submission" date="2023-06" db="EMBL/GenBank/DDBJ databases">
        <authorList>
            <person name="Kurt Z."/>
        </authorList>
    </citation>
    <scope>NUCLEOTIDE SEQUENCE</scope>
</reference>
<comment type="caution">
    <text evidence="2">The sequence shown here is derived from an EMBL/GenBank/DDBJ whole genome shotgun (WGS) entry which is preliminary data.</text>
</comment>
<evidence type="ECO:0000313" key="3">
    <source>
        <dbReference type="EMBL" id="CAL6084217.1"/>
    </source>
</evidence>
<evidence type="ECO:0000313" key="4">
    <source>
        <dbReference type="Proteomes" id="UP001642409"/>
    </source>
</evidence>
<feature type="region of interest" description="Disordered" evidence="1">
    <location>
        <begin position="35"/>
        <end position="55"/>
    </location>
</feature>
<gene>
    <name evidence="3" type="ORF">HINF_LOCUS62096</name>
    <name evidence="2" type="ORF">HINF_LOCUS62909</name>
</gene>
<evidence type="ECO:0000313" key="2">
    <source>
        <dbReference type="EMBL" id="CAI9975264.1"/>
    </source>
</evidence>
<keyword evidence="4" id="KW-1185">Reference proteome</keyword>
<accession>A0AA86V043</accession>
<organism evidence="2">
    <name type="scientific">Hexamita inflata</name>
    <dbReference type="NCBI Taxonomy" id="28002"/>
    <lineage>
        <taxon>Eukaryota</taxon>
        <taxon>Metamonada</taxon>
        <taxon>Diplomonadida</taxon>
        <taxon>Hexamitidae</taxon>
        <taxon>Hexamitinae</taxon>
        <taxon>Hexamita</taxon>
    </lineage>
</organism>
<dbReference type="AlphaFoldDB" id="A0AA86V043"/>
<evidence type="ECO:0000256" key="1">
    <source>
        <dbReference type="SAM" id="MobiDB-lite"/>
    </source>
</evidence>
<name>A0AA86V043_9EUKA</name>
<dbReference type="EMBL" id="CATOUU010001166">
    <property type="protein sequence ID" value="CAI9975264.1"/>
    <property type="molecule type" value="Genomic_DNA"/>
</dbReference>
<reference evidence="3 4" key="2">
    <citation type="submission" date="2024-07" db="EMBL/GenBank/DDBJ databases">
        <authorList>
            <person name="Akdeniz Z."/>
        </authorList>
    </citation>
    <scope>NUCLEOTIDE SEQUENCE [LARGE SCALE GENOMIC DNA]</scope>
</reference>
<proteinExistence type="predicted"/>
<sequence length="157" mass="18860">MPEKSKSIIIVRYVTPPVTVRLIVFRRPESRRDVQREQREDNCNSQVVEHQRDSKRHYPPRDGFLLQLVVYRLFCSWNHIAFQKLTVLLLFILFQSGYFLCQRCITLYNCFLRGLRELVREYEPYNEARSQYNPGCDIVRYSVQNEQSLVLSLRIKL</sequence>
<protein>
    <submittedName>
        <fullName evidence="3">Hypothetical_protein</fullName>
    </submittedName>
</protein>
<dbReference type="Proteomes" id="UP001642409">
    <property type="component" value="Unassembled WGS sequence"/>
</dbReference>
<dbReference type="EMBL" id="CAXDID020000377">
    <property type="protein sequence ID" value="CAL6084217.1"/>
    <property type="molecule type" value="Genomic_DNA"/>
</dbReference>